<feature type="compositionally biased region" description="Pro residues" evidence="1">
    <location>
        <begin position="29"/>
        <end position="44"/>
    </location>
</feature>
<dbReference type="CDD" id="cd00408">
    <property type="entry name" value="DHDPS-like"/>
    <property type="match status" value="1"/>
</dbReference>
<organism evidence="2 3">
    <name type="scientific">Chaetomium fimeti</name>
    <dbReference type="NCBI Taxonomy" id="1854472"/>
    <lineage>
        <taxon>Eukaryota</taxon>
        <taxon>Fungi</taxon>
        <taxon>Dikarya</taxon>
        <taxon>Ascomycota</taxon>
        <taxon>Pezizomycotina</taxon>
        <taxon>Sordariomycetes</taxon>
        <taxon>Sordariomycetidae</taxon>
        <taxon>Sordariales</taxon>
        <taxon>Chaetomiaceae</taxon>
        <taxon>Chaetomium</taxon>
    </lineage>
</organism>
<dbReference type="SUPFAM" id="SSF51569">
    <property type="entry name" value="Aldolase"/>
    <property type="match status" value="1"/>
</dbReference>
<dbReference type="InterPro" id="IPR013785">
    <property type="entry name" value="Aldolase_TIM"/>
</dbReference>
<reference evidence="2" key="2">
    <citation type="submission" date="2023-06" db="EMBL/GenBank/DDBJ databases">
        <authorList>
            <consortium name="Lawrence Berkeley National Laboratory"/>
            <person name="Haridas S."/>
            <person name="Hensen N."/>
            <person name="Bonometti L."/>
            <person name="Westerberg I."/>
            <person name="Brannstrom I.O."/>
            <person name="Guillou S."/>
            <person name="Cros-Aarteil S."/>
            <person name="Calhoun S."/>
            <person name="Kuo A."/>
            <person name="Mondo S."/>
            <person name="Pangilinan J."/>
            <person name="Riley R."/>
            <person name="Labutti K."/>
            <person name="Andreopoulos B."/>
            <person name="Lipzen A."/>
            <person name="Chen C."/>
            <person name="Yanf M."/>
            <person name="Daum C."/>
            <person name="Ng V."/>
            <person name="Clum A."/>
            <person name="Steindorff A."/>
            <person name="Ohm R."/>
            <person name="Martin F."/>
            <person name="Silar P."/>
            <person name="Natvig D."/>
            <person name="Lalanne C."/>
            <person name="Gautier V."/>
            <person name="Ament-Velasquez S.L."/>
            <person name="Kruys A."/>
            <person name="Hutchinson M.I."/>
            <person name="Powell A.J."/>
            <person name="Barry K."/>
            <person name="Miller A.N."/>
            <person name="Grigoriev I.V."/>
            <person name="Debuchy R."/>
            <person name="Gladieux P."/>
            <person name="Thoren M.H."/>
            <person name="Johannesson H."/>
        </authorList>
    </citation>
    <scope>NUCLEOTIDE SEQUENCE</scope>
    <source>
        <strain evidence="2">CBS 168.71</strain>
    </source>
</reference>
<comment type="caution">
    <text evidence="2">The sequence shown here is derived from an EMBL/GenBank/DDBJ whole genome shotgun (WGS) entry which is preliminary data.</text>
</comment>
<dbReference type="InterPro" id="IPR002220">
    <property type="entry name" value="DapA-like"/>
</dbReference>
<keyword evidence="3" id="KW-1185">Reference proteome</keyword>
<dbReference type="AlphaFoldDB" id="A0AAE0H764"/>
<sequence length="359" mass="37654">MAGMAEQSRPMRSNKNMTRELCSPSDTTPTPPCRPNQTDPLPPGIWAPTQVFFTPCTTKIDLPTTAAHAIRLARAGITGIVTNGSNGEAAHLTPAERAAVARATRTALDSAGFAHVPVLAGASDASLSGTVALAREAREAGAAAVLVLCPSAFGWAMRERGVVVGFYKGVVEGCGGSEGGLPVVVYNYPAAAGGLDLDSDLLERLAEVGVRGVKFTCGNVGKLARVASLTAGRDGGGFRCFSGVADAIVPALAVGGHGGIVGAANVFPRACVQVYKLFEEGKWEEARIAQQRLARADWAMTKRAIPGFKSVLQKYHGYGGIPRLPVLPLSEEEEGKLFAEIEEMMRVEAELEDFGRPSH</sequence>
<accession>A0AAE0H764</accession>
<feature type="region of interest" description="Disordered" evidence="1">
    <location>
        <begin position="1"/>
        <end position="44"/>
    </location>
</feature>
<evidence type="ECO:0000313" key="2">
    <source>
        <dbReference type="EMBL" id="KAK3291219.1"/>
    </source>
</evidence>
<dbReference type="GeneID" id="87842413"/>
<reference evidence="2" key="1">
    <citation type="journal article" date="2023" name="Mol. Phylogenet. Evol.">
        <title>Genome-scale phylogeny and comparative genomics of the fungal order Sordariales.</title>
        <authorList>
            <person name="Hensen N."/>
            <person name="Bonometti L."/>
            <person name="Westerberg I."/>
            <person name="Brannstrom I.O."/>
            <person name="Guillou S."/>
            <person name="Cros-Aarteil S."/>
            <person name="Calhoun S."/>
            <person name="Haridas S."/>
            <person name="Kuo A."/>
            <person name="Mondo S."/>
            <person name="Pangilinan J."/>
            <person name="Riley R."/>
            <person name="LaButti K."/>
            <person name="Andreopoulos B."/>
            <person name="Lipzen A."/>
            <person name="Chen C."/>
            <person name="Yan M."/>
            <person name="Daum C."/>
            <person name="Ng V."/>
            <person name="Clum A."/>
            <person name="Steindorff A."/>
            <person name="Ohm R.A."/>
            <person name="Martin F."/>
            <person name="Silar P."/>
            <person name="Natvig D.O."/>
            <person name="Lalanne C."/>
            <person name="Gautier V."/>
            <person name="Ament-Velasquez S.L."/>
            <person name="Kruys A."/>
            <person name="Hutchinson M.I."/>
            <person name="Powell A.J."/>
            <person name="Barry K."/>
            <person name="Miller A.N."/>
            <person name="Grigoriev I.V."/>
            <person name="Debuchy R."/>
            <person name="Gladieux P."/>
            <person name="Hiltunen Thoren M."/>
            <person name="Johannesson H."/>
        </authorList>
    </citation>
    <scope>NUCLEOTIDE SEQUENCE</scope>
    <source>
        <strain evidence="2">CBS 168.71</strain>
    </source>
</reference>
<dbReference type="GO" id="GO:0008840">
    <property type="term" value="F:4-hydroxy-tetrahydrodipicolinate synthase activity"/>
    <property type="evidence" value="ECO:0007669"/>
    <property type="project" value="TreeGrafter"/>
</dbReference>
<dbReference type="EMBL" id="JAUEPN010000010">
    <property type="protein sequence ID" value="KAK3291219.1"/>
    <property type="molecule type" value="Genomic_DNA"/>
</dbReference>
<dbReference type="RefSeq" id="XP_062654733.1">
    <property type="nucleotide sequence ID" value="XM_062805465.1"/>
</dbReference>
<protein>
    <submittedName>
        <fullName evidence="2">Uncharacterized protein</fullName>
    </submittedName>
</protein>
<dbReference type="PANTHER" id="PTHR12128">
    <property type="entry name" value="DIHYDRODIPICOLINATE SYNTHASE"/>
    <property type="match status" value="1"/>
</dbReference>
<dbReference type="PANTHER" id="PTHR12128:SF24">
    <property type="entry name" value="DIHYDRODIPICOLINATE SYNTHETASE FAMILY PROTEIN (AFU_ORTHOLOGUE AFUA_3G11920)"/>
    <property type="match status" value="1"/>
</dbReference>
<dbReference type="Gene3D" id="3.20.20.70">
    <property type="entry name" value="Aldolase class I"/>
    <property type="match status" value="1"/>
</dbReference>
<name>A0AAE0H764_9PEZI</name>
<gene>
    <name evidence="2" type="ORF">B0H64DRAFT_420522</name>
</gene>
<evidence type="ECO:0000256" key="1">
    <source>
        <dbReference type="SAM" id="MobiDB-lite"/>
    </source>
</evidence>
<evidence type="ECO:0000313" key="3">
    <source>
        <dbReference type="Proteomes" id="UP001278766"/>
    </source>
</evidence>
<dbReference type="Pfam" id="PF00701">
    <property type="entry name" value="DHDPS"/>
    <property type="match status" value="1"/>
</dbReference>
<proteinExistence type="predicted"/>
<dbReference type="Proteomes" id="UP001278766">
    <property type="component" value="Unassembled WGS sequence"/>
</dbReference>
<dbReference type="SMART" id="SM01130">
    <property type="entry name" value="DHDPS"/>
    <property type="match status" value="1"/>
</dbReference>